<evidence type="ECO:0000256" key="1">
    <source>
        <dbReference type="SAM" id="MobiDB-lite"/>
    </source>
</evidence>
<gene>
    <name evidence="2" type="ORF">PINE0816_LOCUS8949</name>
</gene>
<accession>A0A7S0C618</accession>
<proteinExistence type="predicted"/>
<feature type="compositionally biased region" description="Polar residues" evidence="1">
    <location>
        <begin position="66"/>
        <end position="81"/>
    </location>
</feature>
<dbReference type="EMBL" id="HBEL01018863">
    <property type="protein sequence ID" value="CAD8412820.1"/>
    <property type="molecule type" value="Transcribed_RNA"/>
</dbReference>
<sequence>MEQTDQTRRRNSNDSNRAPTVTSKAKILKEWGAKHETSHNQFISVPQFRSKVLDGLQKREDGRNKSLLNDMQQKKSSCTPPSSRRRSMGRLLAASKALAILSAAFLSK</sequence>
<organism evidence="2">
    <name type="scientific">Proboscia inermis</name>
    <dbReference type="NCBI Taxonomy" id="420281"/>
    <lineage>
        <taxon>Eukaryota</taxon>
        <taxon>Sar</taxon>
        <taxon>Stramenopiles</taxon>
        <taxon>Ochrophyta</taxon>
        <taxon>Bacillariophyta</taxon>
        <taxon>Coscinodiscophyceae</taxon>
        <taxon>Rhizosoleniophycidae</taxon>
        <taxon>Rhizosoleniales</taxon>
        <taxon>Rhizosoleniaceae</taxon>
        <taxon>Proboscia</taxon>
    </lineage>
</organism>
<evidence type="ECO:0000313" key="2">
    <source>
        <dbReference type="EMBL" id="CAD8412820.1"/>
    </source>
</evidence>
<feature type="compositionally biased region" description="Basic and acidic residues" evidence="1">
    <location>
        <begin position="1"/>
        <end position="12"/>
    </location>
</feature>
<protein>
    <submittedName>
        <fullName evidence="2">Uncharacterized protein</fullName>
    </submittedName>
</protein>
<dbReference type="AlphaFoldDB" id="A0A7S0C618"/>
<feature type="region of interest" description="Disordered" evidence="1">
    <location>
        <begin position="62"/>
        <end position="86"/>
    </location>
</feature>
<reference evidence="2" key="1">
    <citation type="submission" date="2021-01" db="EMBL/GenBank/DDBJ databases">
        <authorList>
            <person name="Corre E."/>
            <person name="Pelletier E."/>
            <person name="Niang G."/>
            <person name="Scheremetjew M."/>
            <person name="Finn R."/>
            <person name="Kale V."/>
            <person name="Holt S."/>
            <person name="Cochrane G."/>
            <person name="Meng A."/>
            <person name="Brown T."/>
            <person name="Cohen L."/>
        </authorList>
    </citation>
    <scope>NUCLEOTIDE SEQUENCE</scope>
    <source>
        <strain evidence="2">CCAP1064/1</strain>
    </source>
</reference>
<feature type="compositionally biased region" description="Polar residues" evidence="1">
    <location>
        <begin position="13"/>
        <end position="23"/>
    </location>
</feature>
<feature type="region of interest" description="Disordered" evidence="1">
    <location>
        <begin position="1"/>
        <end position="23"/>
    </location>
</feature>
<name>A0A7S0C618_9STRA</name>